<protein>
    <submittedName>
        <fullName evidence="1">Unplaced genomic scaffold GYMLUscaffold_46, whole genome shotgun sequence</fullName>
    </submittedName>
</protein>
<dbReference type="AlphaFoldDB" id="A0A0D0BP53"/>
<accession>A0A0D0BP53</accession>
<evidence type="ECO:0000313" key="2">
    <source>
        <dbReference type="Proteomes" id="UP000053593"/>
    </source>
</evidence>
<dbReference type="HOGENOM" id="CLU_1643885_0_0_1"/>
<dbReference type="Proteomes" id="UP000053593">
    <property type="component" value="Unassembled WGS sequence"/>
</dbReference>
<evidence type="ECO:0000313" key="1">
    <source>
        <dbReference type="EMBL" id="KIK56856.1"/>
    </source>
</evidence>
<reference evidence="1 2" key="1">
    <citation type="submission" date="2014-04" db="EMBL/GenBank/DDBJ databases">
        <title>Evolutionary Origins and Diversification of the Mycorrhizal Mutualists.</title>
        <authorList>
            <consortium name="DOE Joint Genome Institute"/>
            <consortium name="Mycorrhizal Genomics Consortium"/>
            <person name="Kohler A."/>
            <person name="Kuo A."/>
            <person name="Nagy L.G."/>
            <person name="Floudas D."/>
            <person name="Copeland A."/>
            <person name="Barry K.W."/>
            <person name="Cichocki N."/>
            <person name="Veneault-Fourrey C."/>
            <person name="LaButti K."/>
            <person name="Lindquist E.A."/>
            <person name="Lipzen A."/>
            <person name="Lundell T."/>
            <person name="Morin E."/>
            <person name="Murat C."/>
            <person name="Riley R."/>
            <person name="Ohm R."/>
            <person name="Sun H."/>
            <person name="Tunlid A."/>
            <person name="Henrissat B."/>
            <person name="Grigoriev I.V."/>
            <person name="Hibbett D.S."/>
            <person name="Martin F."/>
        </authorList>
    </citation>
    <scope>NUCLEOTIDE SEQUENCE [LARGE SCALE GENOMIC DNA]</scope>
    <source>
        <strain evidence="1 2">FD-317 M1</strain>
    </source>
</reference>
<dbReference type="OrthoDB" id="3265539at2759"/>
<gene>
    <name evidence="1" type="ORF">GYMLUDRAFT_1012256</name>
</gene>
<name>A0A0D0BP53_9AGAR</name>
<sequence>MQMAGINIEDQDVSLTLTLGLPPSYDAIIISFDSMDLTLLALKNVITQLLNKETHQASSCTYNHIRTAPSTNYSTANDAALTVTSISCHPVTGITYSFCMEKGHYWKDCGDRNAWERSERDCQGSSQSLGLNFVNQVQGMIHMHNAVQFAWVHQAACESAP</sequence>
<proteinExistence type="predicted"/>
<keyword evidence="2" id="KW-1185">Reference proteome</keyword>
<dbReference type="EMBL" id="KN834794">
    <property type="protein sequence ID" value="KIK56856.1"/>
    <property type="molecule type" value="Genomic_DNA"/>
</dbReference>
<organism evidence="1 2">
    <name type="scientific">Collybiopsis luxurians FD-317 M1</name>
    <dbReference type="NCBI Taxonomy" id="944289"/>
    <lineage>
        <taxon>Eukaryota</taxon>
        <taxon>Fungi</taxon>
        <taxon>Dikarya</taxon>
        <taxon>Basidiomycota</taxon>
        <taxon>Agaricomycotina</taxon>
        <taxon>Agaricomycetes</taxon>
        <taxon>Agaricomycetidae</taxon>
        <taxon>Agaricales</taxon>
        <taxon>Marasmiineae</taxon>
        <taxon>Omphalotaceae</taxon>
        <taxon>Collybiopsis</taxon>
        <taxon>Collybiopsis luxurians</taxon>
    </lineage>
</organism>